<keyword evidence="1" id="KW-1133">Transmembrane helix</keyword>
<name>A0A1M3U0U9_ASPLC</name>
<protein>
    <submittedName>
        <fullName evidence="2">Uncharacterized protein</fullName>
    </submittedName>
</protein>
<evidence type="ECO:0000313" key="2">
    <source>
        <dbReference type="EMBL" id="OJZ92640.1"/>
    </source>
</evidence>
<dbReference type="EMBL" id="KV878236">
    <property type="protein sequence ID" value="OJZ92640.1"/>
    <property type="molecule type" value="Genomic_DNA"/>
</dbReference>
<keyword evidence="1" id="KW-0472">Membrane</keyword>
<feature type="transmembrane region" description="Helical" evidence="1">
    <location>
        <begin position="45"/>
        <end position="66"/>
    </location>
</feature>
<accession>A0A1M3U0U9</accession>
<evidence type="ECO:0000256" key="1">
    <source>
        <dbReference type="SAM" id="Phobius"/>
    </source>
</evidence>
<evidence type="ECO:0000313" key="3">
    <source>
        <dbReference type="Proteomes" id="UP000184063"/>
    </source>
</evidence>
<sequence length="70" mass="7687">MTSKGLLSCQIYASLTLSLVIETTLTLGYFRFVLEAPTEEKTSQIPAPSLLGVTMIALTFGVCYAIRERK</sequence>
<reference evidence="3" key="1">
    <citation type="journal article" date="2017" name="Genome Biol.">
        <title>Comparative genomics reveals high biological diversity and specific adaptations in the industrially and medically important fungal genus Aspergillus.</title>
        <authorList>
            <person name="de Vries R.P."/>
            <person name="Riley R."/>
            <person name="Wiebenga A."/>
            <person name="Aguilar-Osorio G."/>
            <person name="Amillis S."/>
            <person name="Uchima C.A."/>
            <person name="Anderluh G."/>
            <person name="Asadollahi M."/>
            <person name="Askin M."/>
            <person name="Barry K."/>
            <person name="Battaglia E."/>
            <person name="Bayram O."/>
            <person name="Benocci T."/>
            <person name="Braus-Stromeyer S.A."/>
            <person name="Caldana C."/>
            <person name="Canovas D."/>
            <person name="Cerqueira G.C."/>
            <person name="Chen F."/>
            <person name="Chen W."/>
            <person name="Choi C."/>
            <person name="Clum A."/>
            <person name="Dos Santos R.A."/>
            <person name="Damasio A.R."/>
            <person name="Diallinas G."/>
            <person name="Emri T."/>
            <person name="Fekete E."/>
            <person name="Flipphi M."/>
            <person name="Freyberg S."/>
            <person name="Gallo A."/>
            <person name="Gournas C."/>
            <person name="Habgood R."/>
            <person name="Hainaut M."/>
            <person name="Harispe M.L."/>
            <person name="Henrissat B."/>
            <person name="Hilden K.S."/>
            <person name="Hope R."/>
            <person name="Hossain A."/>
            <person name="Karabika E."/>
            <person name="Karaffa L."/>
            <person name="Karanyi Z."/>
            <person name="Krasevec N."/>
            <person name="Kuo A."/>
            <person name="Kusch H."/>
            <person name="LaButti K."/>
            <person name="Lagendijk E.L."/>
            <person name="Lapidus A."/>
            <person name="Levasseur A."/>
            <person name="Lindquist E."/>
            <person name="Lipzen A."/>
            <person name="Logrieco A.F."/>
            <person name="MacCabe A."/>
            <person name="Maekelae M.R."/>
            <person name="Malavazi I."/>
            <person name="Melin P."/>
            <person name="Meyer V."/>
            <person name="Mielnichuk N."/>
            <person name="Miskei M."/>
            <person name="Molnar A.P."/>
            <person name="Mule G."/>
            <person name="Ngan C.Y."/>
            <person name="Orejas M."/>
            <person name="Orosz E."/>
            <person name="Ouedraogo J.P."/>
            <person name="Overkamp K.M."/>
            <person name="Park H.-S."/>
            <person name="Perrone G."/>
            <person name="Piumi F."/>
            <person name="Punt P.J."/>
            <person name="Ram A.F."/>
            <person name="Ramon A."/>
            <person name="Rauscher S."/>
            <person name="Record E."/>
            <person name="Riano-Pachon D.M."/>
            <person name="Robert V."/>
            <person name="Roehrig J."/>
            <person name="Ruller R."/>
            <person name="Salamov A."/>
            <person name="Salih N.S."/>
            <person name="Samson R.A."/>
            <person name="Sandor E."/>
            <person name="Sanguinetti M."/>
            <person name="Schuetze T."/>
            <person name="Sepcic K."/>
            <person name="Shelest E."/>
            <person name="Sherlock G."/>
            <person name="Sophianopoulou V."/>
            <person name="Squina F.M."/>
            <person name="Sun H."/>
            <person name="Susca A."/>
            <person name="Todd R.B."/>
            <person name="Tsang A."/>
            <person name="Unkles S.E."/>
            <person name="van de Wiele N."/>
            <person name="van Rossen-Uffink D."/>
            <person name="Oliveira J.V."/>
            <person name="Vesth T.C."/>
            <person name="Visser J."/>
            <person name="Yu J.-H."/>
            <person name="Zhou M."/>
            <person name="Andersen M.R."/>
            <person name="Archer D.B."/>
            <person name="Baker S.E."/>
            <person name="Benoit I."/>
            <person name="Brakhage A.A."/>
            <person name="Braus G.H."/>
            <person name="Fischer R."/>
            <person name="Frisvad J.C."/>
            <person name="Goldman G.H."/>
            <person name="Houbraken J."/>
            <person name="Oakley B."/>
            <person name="Pocsi I."/>
            <person name="Scazzocchio C."/>
            <person name="Seiboth B."/>
            <person name="vanKuyk P.A."/>
            <person name="Wortman J."/>
            <person name="Dyer P.S."/>
            <person name="Grigoriev I.V."/>
        </authorList>
    </citation>
    <scope>NUCLEOTIDE SEQUENCE [LARGE SCALE GENOMIC DNA]</scope>
    <source>
        <strain evidence="3">CBS 106.47</strain>
    </source>
</reference>
<proteinExistence type="predicted"/>
<dbReference type="VEuPathDB" id="FungiDB:ASPFODRAFT_40062"/>
<gene>
    <name evidence="2" type="ORF">ASPFODRAFT_40062</name>
</gene>
<dbReference type="AlphaFoldDB" id="A0A1M3U0U9"/>
<organism evidence="2 3">
    <name type="scientific">Aspergillus luchuensis (strain CBS 106.47)</name>
    <dbReference type="NCBI Taxonomy" id="1137211"/>
    <lineage>
        <taxon>Eukaryota</taxon>
        <taxon>Fungi</taxon>
        <taxon>Dikarya</taxon>
        <taxon>Ascomycota</taxon>
        <taxon>Pezizomycotina</taxon>
        <taxon>Eurotiomycetes</taxon>
        <taxon>Eurotiomycetidae</taxon>
        <taxon>Eurotiales</taxon>
        <taxon>Aspergillaceae</taxon>
        <taxon>Aspergillus</taxon>
        <taxon>Aspergillus subgen. Circumdati</taxon>
    </lineage>
</organism>
<keyword evidence="1" id="KW-0812">Transmembrane</keyword>
<feature type="transmembrane region" description="Helical" evidence="1">
    <location>
        <begin position="12"/>
        <end position="33"/>
    </location>
</feature>
<dbReference type="Proteomes" id="UP000184063">
    <property type="component" value="Unassembled WGS sequence"/>
</dbReference>